<dbReference type="GO" id="GO:0046654">
    <property type="term" value="P:tetrahydrofolate biosynthetic process"/>
    <property type="evidence" value="ECO:0007669"/>
    <property type="project" value="UniProtKB-UniPathway"/>
</dbReference>
<evidence type="ECO:0000256" key="3">
    <source>
        <dbReference type="ARBA" id="ARBA00013253"/>
    </source>
</evidence>
<dbReference type="EMBL" id="MVJN01000002">
    <property type="protein sequence ID" value="RAP37866.1"/>
    <property type="molecule type" value="Genomic_DNA"/>
</dbReference>
<evidence type="ECO:0000256" key="7">
    <source>
        <dbReference type="ARBA" id="ARBA00022777"/>
    </source>
</evidence>
<keyword evidence="5" id="KW-0808">Transferase</keyword>
<dbReference type="PANTHER" id="PTHR43071:SF1">
    <property type="entry name" value="2-AMINO-4-HYDROXY-6-HYDROXYMETHYLDIHYDROPTERIDINE PYROPHOSPHOKINASE"/>
    <property type="match status" value="1"/>
</dbReference>
<dbReference type="CDD" id="cd00483">
    <property type="entry name" value="HPPK"/>
    <property type="match status" value="1"/>
</dbReference>
<sequence>MICYLALGSNLKSPERQIRTAIQAIASLPKTHVLKTASLYESVAWGRKTQPCFCNTVIKVKTGLRALDLLKQCQQIEKTHGRIRRIRWGSRSLDIDILIFGKHFLRHPRLQIPHPRLLERDFMFLPLLEISPKIQLPDGNKVSDFIAKNPTQTCFTISK</sequence>
<evidence type="ECO:0000256" key="5">
    <source>
        <dbReference type="ARBA" id="ARBA00022679"/>
    </source>
</evidence>
<dbReference type="Pfam" id="PF01288">
    <property type="entry name" value="HPPK"/>
    <property type="match status" value="1"/>
</dbReference>
<reference evidence="14 15" key="1">
    <citation type="submission" date="2017-02" db="EMBL/GenBank/DDBJ databases">
        <title>Legionella quilivanii strain from human: case report and whole genome sequencing analysis.</title>
        <authorList>
            <person name="Lalancette C."/>
            <person name="Leduc J.-M."/>
            <person name="Levesque S."/>
            <person name="Fournier E."/>
            <person name="Saoud J."/>
            <person name="Faucher S.P."/>
            <person name="Bernard K."/>
            <person name="Martineau C."/>
            <person name="Longtin J."/>
        </authorList>
    </citation>
    <scope>NUCLEOTIDE SEQUENCE [LARGE SCALE GENOMIC DNA]</scope>
    <source>
        <strain evidence="14 15">ID143958</strain>
    </source>
</reference>
<dbReference type="Gene3D" id="3.30.70.560">
    <property type="entry name" value="7,8-Dihydro-6-hydroxymethylpterin-pyrophosphokinase HPPK"/>
    <property type="match status" value="1"/>
</dbReference>
<dbReference type="GO" id="GO:0046656">
    <property type="term" value="P:folic acid biosynthetic process"/>
    <property type="evidence" value="ECO:0007669"/>
    <property type="project" value="UniProtKB-KW"/>
</dbReference>
<keyword evidence="6" id="KW-0547">Nucleotide-binding</keyword>
<dbReference type="PROSITE" id="PS00794">
    <property type="entry name" value="HPPK"/>
    <property type="match status" value="1"/>
</dbReference>
<dbReference type="UniPathway" id="UPA00077">
    <property type="reaction ID" value="UER00155"/>
</dbReference>
<dbReference type="PANTHER" id="PTHR43071">
    <property type="entry name" value="2-AMINO-4-HYDROXY-6-HYDROXYMETHYLDIHYDROPTERIDINE PYROPHOSPHOKINASE"/>
    <property type="match status" value="1"/>
</dbReference>
<dbReference type="Proteomes" id="UP000249458">
    <property type="component" value="Unassembled WGS sequence"/>
</dbReference>
<evidence type="ECO:0000313" key="14">
    <source>
        <dbReference type="EMBL" id="RAP37866.1"/>
    </source>
</evidence>
<comment type="caution">
    <text evidence="14">The sequence shown here is derived from an EMBL/GenBank/DDBJ whole genome shotgun (WGS) entry which is preliminary data.</text>
</comment>
<dbReference type="InterPro" id="IPR000550">
    <property type="entry name" value="Hppk"/>
</dbReference>
<proteinExistence type="inferred from homology"/>
<comment type="similarity">
    <text evidence="2">Belongs to the HPPK family.</text>
</comment>
<evidence type="ECO:0000256" key="12">
    <source>
        <dbReference type="ARBA" id="ARBA00033413"/>
    </source>
</evidence>
<feature type="domain" description="7,8-dihydro-6-hydroxymethylpterin-pyrophosphokinase" evidence="13">
    <location>
        <begin position="87"/>
        <end position="98"/>
    </location>
</feature>
<evidence type="ECO:0000313" key="15">
    <source>
        <dbReference type="Proteomes" id="UP000249458"/>
    </source>
</evidence>
<keyword evidence="8" id="KW-0067">ATP-binding</keyword>
<keyword evidence="7 14" id="KW-0418">Kinase</keyword>
<evidence type="ECO:0000256" key="9">
    <source>
        <dbReference type="ARBA" id="ARBA00022909"/>
    </source>
</evidence>
<gene>
    <name evidence="14" type="ORF">B1207_02435</name>
</gene>
<organism evidence="14 15">
    <name type="scientific">Legionella quinlivanii</name>
    <dbReference type="NCBI Taxonomy" id="45073"/>
    <lineage>
        <taxon>Bacteria</taxon>
        <taxon>Pseudomonadati</taxon>
        <taxon>Pseudomonadota</taxon>
        <taxon>Gammaproteobacteria</taxon>
        <taxon>Legionellales</taxon>
        <taxon>Legionellaceae</taxon>
        <taxon>Legionella</taxon>
    </lineage>
</organism>
<evidence type="ECO:0000256" key="6">
    <source>
        <dbReference type="ARBA" id="ARBA00022741"/>
    </source>
</evidence>
<comment type="pathway">
    <text evidence="1">Cofactor biosynthesis; tetrahydrofolate biosynthesis; 2-amino-4-hydroxy-6-hydroxymethyl-7,8-dihydropteridine diphosphate from 7,8-dihydroneopterin triphosphate: step 4/4.</text>
</comment>
<evidence type="ECO:0000256" key="4">
    <source>
        <dbReference type="ARBA" id="ARBA00016218"/>
    </source>
</evidence>
<keyword evidence="9" id="KW-0289">Folate biosynthesis</keyword>
<dbReference type="NCBIfam" id="TIGR01498">
    <property type="entry name" value="folK"/>
    <property type="match status" value="1"/>
</dbReference>
<evidence type="ECO:0000256" key="2">
    <source>
        <dbReference type="ARBA" id="ARBA00005810"/>
    </source>
</evidence>
<dbReference type="AlphaFoldDB" id="A0A364LMI9"/>
<dbReference type="RefSeq" id="WP_112218412.1">
    <property type="nucleotide sequence ID" value="NZ_MVJN01000002.1"/>
</dbReference>
<evidence type="ECO:0000256" key="11">
    <source>
        <dbReference type="ARBA" id="ARBA00029766"/>
    </source>
</evidence>
<evidence type="ECO:0000259" key="13">
    <source>
        <dbReference type="PROSITE" id="PS00794"/>
    </source>
</evidence>
<dbReference type="GO" id="GO:0016301">
    <property type="term" value="F:kinase activity"/>
    <property type="evidence" value="ECO:0007669"/>
    <property type="project" value="UniProtKB-KW"/>
</dbReference>
<comment type="function">
    <text evidence="10">Catalyzes the transfer of pyrophosphate from adenosine triphosphate (ATP) to 6-hydroxymethyl-7,8-dihydropterin, an enzymatic step in folate biosynthesis pathway.</text>
</comment>
<dbReference type="InterPro" id="IPR035907">
    <property type="entry name" value="Hppk_sf"/>
</dbReference>
<evidence type="ECO:0000256" key="10">
    <source>
        <dbReference type="ARBA" id="ARBA00029409"/>
    </source>
</evidence>
<dbReference type="EC" id="2.7.6.3" evidence="3"/>
<evidence type="ECO:0000256" key="1">
    <source>
        <dbReference type="ARBA" id="ARBA00005051"/>
    </source>
</evidence>
<name>A0A364LMI9_9GAMM</name>
<dbReference type="GO" id="GO:0005524">
    <property type="term" value="F:ATP binding"/>
    <property type="evidence" value="ECO:0007669"/>
    <property type="project" value="UniProtKB-KW"/>
</dbReference>
<dbReference type="SUPFAM" id="SSF55083">
    <property type="entry name" value="6-hydroxymethyl-7,8-dihydropterin pyrophosphokinase, HPPK"/>
    <property type="match status" value="1"/>
</dbReference>
<dbReference type="GO" id="GO:0003848">
    <property type="term" value="F:2-amino-4-hydroxy-6-hydroxymethyldihydropteridine diphosphokinase activity"/>
    <property type="evidence" value="ECO:0007669"/>
    <property type="project" value="UniProtKB-EC"/>
</dbReference>
<accession>A0A364LMI9</accession>
<evidence type="ECO:0000256" key="8">
    <source>
        <dbReference type="ARBA" id="ARBA00022840"/>
    </source>
</evidence>
<protein>
    <recommendedName>
        <fullName evidence="4">2-amino-4-hydroxy-6-hydroxymethyldihydropteridine pyrophosphokinase</fullName>
        <ecNumber evidence="3">2.7.6.3</ecNumber>
    </recommendedName>
    <alternativeName>
        <fullName evidence="11">6-hydroxymethyl-7,8-dihydropterin pyrophosphokinase</fullName>
    </alternativeName>
    <alternativeName>
        <fullName evidence="12">7,8-dihydro-6-hydroxymethylpterin-pyrophosphokinase</fullName>
    </alternativeName>
</protein>